<dbReference type="Proteomes" id="UP000588112">
    <property type="component" value="Unassembled WGS sequence"/>
</dbReference>
<keyword evidence="3" id="KW-0460">Magnesium</keyword>
<dbReference type="RefSeq" id="WP_184611569.1">
    <property type="nucleotide sequence ID" value="NZ_BOOS01000047.1"/>
</dbReference>
<comment type="cofactor">
    <cofactor evidence="1">
        <name>Mg(2+)</name>
        <dbReference type="ChEBI" id="CHEBI:18420"/>
    </cofactor>
</comment>
<dbReference type="GO" id="GO:0016836">
    <property type="term" value="F:hydro-lyase activity"/>
    <property type="evidence" value="ECO:0007669"/>
    <property type="project" value="TreeGrafter"/>
</dbReference>
<dbReference type="InterPro" id="IPR013342">
    <property type="entry name" value="Mandelate_racemase_C"/>
</dbReference>
<dbReference type="Pfam" id="PF02746">
    <property type="entry name" value="MR_MLE_N"/>
    <property type="match status" value="1"/>
</dbReference>
<dbReference type="InterPro" id="IPR046945">
    <property type="entry name" value="RHMD-like"/>
</dbReference>
<evidence type="ECO:0000256" key="3">
    <source>
        <dbReference type="ARBA" id="ARBA00022842"/>
    </source>
</evidence>
<dbReference type="GO" id="GO:0000287">
    <property type="term" value="F:magnesium ion binding"/>
    <property type="evidence" value="ECO:0007669"/>
    <property type="project" value="TreeGrafter"/>
</dbReference>
<dbReference type="SUPFAM" id="SSF54826">
    <property type="entry name" value="Enolase N-terminal domain-like"/>
    <property type="match status" value="1"/>
</dbReference>
<evidence type="ECO:0000259" key="4">
    <source>
        <dbReference type="SMART" id="SM00922"/>
    </source>
</evidence>
<dbReference type="SFLD" id="SFLDG00179">
    <property type="entry name" value="mandelate_racemase"/>
    <property type="match status" value="1"/>
</dbReference>
<gene>
    <name evidence="5" type="ORF">BJ981_002832</name>
</gene>
<keyword evidence="2" id="KW-0479">Metal-binding</keyword>
<feature type="domain" description="Mandelate racemase/muconate lactonizing enzyme C-terminal" evidence="4">
    <location>
        <begin position="153"/>
        <end position="261"/>
    </location>
</feature>
<dbReference type="Pfam" id="PF13378">
    <property type="entry name" value="MR_MLE_C"/>
    <property type="match status" value="1"/>
</dbReference>
<dbReference type="PANTHER" id="PTHR13794">
    <property type="entry name" value="ENOLASE SUPERFAMILY, MANDELATE RACEMASE"/>
    <property type="match status" value="1"/>
</dbReference>
<reference evidence="5 6" key="1">
    <citation type="submission" date="2020-08" db="EMBL/GenBank/DDBJ databases">
        <title>Sequencing the genomes of 1000 actinobacteria strains.</title>
        <authorList>
            <person name="Klenk H.-P."/>
        </authorList>
    </citation>
    <scope>NUCLEOTIDE SEQUENCE [LARGE SCALE GENOMIC DNA]</scope>
    <source>
        <strain evidence="5 6">DSM 45790</strain>
    </source>
</reference>
<comment type="caution">
    <text evidence="5">The sequence shown here is derived from an EMBL/GenBank/DDBJ whole genome shotgun (WGS) entry which is preliminary data.</text>
</comment>
<name>A0A7W8Z4W7_9ACTN</name>
<evidence type="ECO:0000313" key="6">
    <source>
        <dbReference type="Proteomes" id="UP000588112"/>
    </source>
</evidence>
<dbReference type="SUPFAM" id="SSF51604">
    <property type="entry name" value="Enolase C-terminal domain-like"/>
    <property type="match status" value="1"/>
</dbReference>
<dbReference type="CDD" id="cd03316">
    <property type="entry name" value="MR_like"/>
    <property type="match status" value="1"/>
</dbReference>
<organism evidence="5 6">
    <name type="scientific">Sphaerisporangium krabiense</name>
    <dbReference type="NCBI Taxonomy" id="763782"/>
    <lineage>
        <taxon>Bacteria</taxon>
        <taxon>Bacillati</taxon>
        <taxon>Actinomycetota</taxon>
        <taxon>Actinomycetes</taxon>
        <taxon>Streptosporangiales</taxon>
        <taxon>Streptosporangiaceae</taxon>
        <taxon>Sphaerisporangium</taxon>
    </lineage>
</organism>
<dbReference type="PANTHER" id="PTHR13794:SF58">
    <property type="entry name" value="MITOCHONDRIAL ENOLASE SUPERFAMILY MEMBER 1"/>
    <property type="match status" value="1"/>
</dbReference>
<dbReference type="SFLD" id="SFLDS00001">
    <property type="entry name" value="Enolase"/>
    <property type="match status" value="1"/>
</dbReference>
<dbReference type="InterPro" id="IPR029017">
    <property type="entry name" value="Enolase-like_N"/>
</dbReference>
<dbReference type="Gene3D" id="3.30.390.10">
    <property type="entry name" value="Enolase-like, N-terminal domain"/>
    <property type="match status" value="1"/>
</dbReference>
<evidence type="ECO:0000256" key="1">
    <source>
        <dbReference type="ARBA" id="ARBA00001946"/>
    </source>
</evidence>
<accession>A0A7W8Z4W7</accession>
<dbReference type="InterPro" id="IPR013341">
    <property type="entry name" value="Mandelate_racemase_N_dom"/>
</dbReference>
<keyword evidence="6" id="KW-1185">Reference proteome</keyword>
<dbReference type="SMART" id="SM00922">
    <property type="entry name" value="MR_MLE"/>
    <property type="match status" value="1"/>
</dbReference>
<protein>
    <submittedName>
        <fullName evidence="5">L-alanine-DL-glutamate epimerase-like enolase superfamily enzyme</fullName>
    </submittedName>
</protein>
<dbReference type="Gene3D" id="3.20.20.120">
    <property type="entry name" value="Enolase-like C-terminal domain"/>
    <property type="match status" value="1"/>
</dbReference>
<dbReference type="InterPro" id="IPR036849">
    <property type="entry name" value="Enolase-like_C_sf"/>
</dbReference>
<evidence type="ECO:0000313" key="5">
    <source>
        <dbReference type="EMBL" id="MBB5627133.1"/>
    </source>
</evidence>
<dbReference type="AlphaFoldDB" id="A0A7W8Z4W7"/>
<dbReference type="EMBL" id="JACHBR010000001">
    <property type="protein sequence ID" value="MBB5627133.1"/>
    <property type="molecule type" value="Genomic_DNA"/>
</dbReference>
<proteinExistence type="predicted"/>
<sequence length="392" mass="42685">MRITEVAPVLLRGDERYGARDDREEATDQGDWLLLVRVATDEGIEGWADVETLGPVAARVLSGRGMGALGFRTIGEQLVGRDPLDIRGIWDELYIATAYYGRRGVAMHCISAVDNCLWSIRAQAEGVPLSGLLGVRRRDRLPAYASTLFRATPAANAAAASRYAELGFRGVKFGWGGFGVDHGRDRENLAAIRAALGPGRTLMVDPGWYVEDAGRPRTRTAAQTRAMLATLAETGPYWVEDFAHPECPEAYAEAKREFPWLRAAAGEQQATLGDFRRLIQDGRVDVLQPDLSRCGGLTVATALAPEAAAAGREIVTHSWLTDLLHAYSLHYLSTLPEAHWVEFNVAQSTLSRGVVTDHLRLSPDGTVPVPDTPGLGMTLDTDFITARRSPLP</sequence>
<dbReference type="InterPro" id="IPR029065">
    <property type="entry name" value="Enolase_C-like"/>
</dbReference>
<dbReference type="GO" id="GO:0016052">
    <property type="term" value="P:carbohydrate catabolic process"/>
    <property type="evidence" value="ECO:0007669"/>
    <property type="project" value="TreeGrafter"/>
</dbReference>
<evidence type="ECO:0000256" key="2">
    <source>
        <dbReference type="ARBA" id="ARBA00022723"/>
    </source>
</evidence>